<dbReference type="EMBL" id="HG966617">
    <property type="protein sequence ID" value="CDO58577.1"/>
    <property type="molecule type" value="Genomic_DNA"/>
</dbReference>
<evidence type="ECO:0000259" key="1">
    <source>
        <dbReference type="Pfam" id="PF03886"/>
    </source>
</evidence>
<proteinExistence type="predicted"/>
<evidence type="ECO:0000313" key="2">
    <source>
        <dbReference type="EMBL" id="CDO58577.1"/>
    </source>
</evidence>
<feature type="domain" description="ABC-type transport auxiliary lipoprotein component" evidence="1">
    <location>
        <begin position="39"/>
        <end position="203"/>
    </location>
</feature>
<dbReference type="KEGG" id="pect:BN1012_Phect363"/>
<accession>X5MBW0</accession>
<name>X5MBW0_9HYPH</name>
<dbReference type="Gene3D" id="3.40.50.10610">
    <property type="entry name" value="ABC-type transport auxiliary lipoprotein component"/>
    <property type="match status" value="1"/>
</dbReference>
<gene>
    <name evidence="2" type="ORF">BN1012_Phect363</name>
</gene>
<dbReference type="AlphaFoldDB" id="X5MBW0"/>
<dbReference type="Pfam" id="PF03886">
    <property type="entry name" value="ABC_trans_aux"/>
    <property type="match status" value="1"/>
</dbReference>
<reference evidence="2 3" key="1">
    <citation type="journal article" date="2014" name="Front. Genet.">
        <title>Genome and metabolic network of "Candidatus Phaeomarinobacter ectocarpi" Ec32, a new candidate genus of Alphaproteobacteria frequently associated with brown algae.</title>
        <authorList>
            <person name="Dittami S.M."/>
            <person name="Barbeyron T."/>
            <person name="Boyen C."/>
            <person name="Cambefort J."/>
            <person name="Collet G."/>
            <person name="Delage L."/>
            <person name="Gobet A."/>
            <person name="Groisillier A."/>
            <person name="Leblanc C."/>
            <person name="Michel G."/>
            <person name="Scornet D."/>
            <person name="Siegel A."/>
            <person name="Tapia J.E."/>
            <person name="Tonon T."/>
        </authorList>
    </citation>
    <scope>NUCLEOTIDE SEQUENCE [LARGE SCALE GENOMIC DNA]</scope>
    <source>
        <strain evidence="2 3">Ec32</strain>
    </source>
</reference>
<dbReference type="RefSeq" id="WP_043949488.1">
    <property type="nucleotide sequence ID" value="NZ_HG966617.1"/>
</dbReference>
<keyword evidence="3" id="KW-1185">Reference proteome</keyword>
<dbReference type="STRING" id="1458461.BN1012_Phect363"/>
<dbReference type="SUPFAM" id="SSF159594">
    <property type="entry name" value="XCC0632-like"/>
    <property type="match status" value="1"/>
</dbReference>
<organism evidence="2 3">
    <name type="scientific">Candidatus Phaeomarinibacter ectocarpi</name>
    <dbReference type="NCBI Taxonomy" id="1458461"/>
    <lineage>
        <taxon>Bacteria</taxon>
        <taxon>Pseudomonadati</taxon>
        <taxon>Pseudomonadota</taxon>
        <taxon>Alphaproteobacteria</taxon>
        <taxon>Hyphomicrobiales</taxon>
        <taxon>Parvibaculaceae</taxon>
        <taxon>Candidatus Phaeomarinibacter</taxon>
    </lineage>
</organism>
<protein>
    <recommendedName>
        <fullName evidence="1">ABC-type transport auxiliary lipoprotein component domain-containing protein</fullName>
    </recommendedName>
</protein>
<dbReference type="PROSITE" id="PS51257">
    <property type="entry name" value="PROKAR_LIPOPROTEIN"/>
    <property type="match status" value="1"/>
</dbReference>
<dbReference type="HOGENOM" id="CLU_093163_2_0_5"/>
<evidence type="ECO:0000313" key="3">
    <source>
        <dbReference type="Proteomes" id="UP000032160"/>
    </source>
</evidence>
<dbReference type="InterPro" id="IPR005586">
    <property type="entry name" value="ABC_trans_aux"/>
</dbReference>
<dbReference type="Proteomes" id="UP000032160">
    <property type="component" value="Chromosome I"/>
</dbReference>
<sequence>MVRRVKSALRAGLTAGSLAVLVAGCASILPGGDTASTLYGLKAPSDYATLMTANGWQLMVEEPVAERALDTDRIAVYTGPHALQYFTGARWTDRAPRMLQDLIVETFEHAGLQMSASRQAVSVRPNVSLVSDLRDFEARVTPAGEGAATAEVVVRLSAKVIWLDGRKVLDGRTFEARQSAGSDNVADVVSAMNLATQKVVRDVVTWAAETSNQAVPAS</sequence>